<evidence type="ECO:0000313" key="3">
    <source>
        <dbReference type="Proteomes" id="UP001157733"/>
    </source>
</evidence>
<organism evidence="2 3">
    <name type="scientific">Nitrospina watsonii</name>
    <dbReference type="NCBI Taxonomy" id="1323948"/>
    <lineage>
        <taxon>Bacteria</taxon>
        <taxon>Pseudomonadati</taxon>
        <taxon>Nitrospinota/Tectimicrobiota group</taxon>
        <taxon>Nitrospinota</taxon>
        <taxon>Nitrospinia</taxon>
        <taxon>Nitrospinales</taxon>
        <taxon>Nitrospinaceae</taxon>
        <taxon>Nitrospina</taxon>
    </lineage>
</organism>
<proteinExistence type="predicted"/>
<gene>
    <name evidence="2" type="ORF">NSPWAT_2642</name>
</gene>
<dbReference type="InterPro" id="IPR011990">
    <property type="entry name" value="TPR-like_helical_dom_sf"/>
</dbReference>
<keyword evidence="3" id="KW-1185">Reference proteome</keyword>
<feature type="chain" id="PRO_5047317544" evidence="1">
    <location>
        <begin position="25"/>
        <end position="239"/>
    </location>
</feature>
<evidence type="ECO:0000313" key="2">
    <source>
        <dbReference type="EMBL" id="CAI2719498.1"/>
    </source>
</evidence>
<dbReference type="PANTHER" id="PTHR43628">
    <property type="entry name" value="ACTIVATOR OF C KINASE PROTEIN 1-RELATED"/>
    <property type="match status" value="1"/>
</dbReference>
<dbReference type="Pfam" id="PF08238">
    <property type="entry name" value="Sel1"/>
    <property type="match status" value="4"/>
</dbReference>
<keyword evidence="1" id="KW-0732">Signal</keyword>
<evidence type="ECO:0000256" key="1">
    <source>
        <dbReference type="SAM" id="SignalP"/>
    </source>
</evidence>
<name>A0ABN8W1J0_9BACT</name>
<dbReference type="GO" id="GO:0008800">
    <property type="term" value="F:beta-lactamase activity"/>
    <property type="evidence" value="ECO:0007669"/>
    <property type="project" value="UniProtKB-EC"/>
</dbReference>
<dbReference type="SUPFAM" id="SSF81901">
    <property type="entry name" value="HCP-like"/>
    <property type="match status" value="1"/>
</dbReference>
<dbReference type="SMART" id="SM00671">
    <property type="entry name" value="SEL1"/>
    <property type="match status" value="5"/>
</dbReference>
<dbReference type="InterPro" id="IPR006597">
    <property type="entry name" value="Sel1-like"/>
</dbReference>
<accession>A0ABN8W1J0</accession>
<keyword evidence="2" id="KW-0378">Hydrolase</keyword>
<feature type="signal peptide" evidence="1">
    <location>
        <begin position="1"/>
        <end position="24"/>
    </location>
</feature>
<sequence length="239" mass="27334">MRCALNKLVRIACILMVTMLAAGASEGRYQEGIQFLNFNDYSKGHEILKPLAEAGDARAQTQIGHLYKSGLGVERNLDTARHWYVKAAEQGDVRAQFQLGLMYFDGDGVAKDYRRAWRWFQKAAQQGDAVAQYQLGAMYELAQGVRQDYTKAAYWYQQAANQGLPEAQFMLSDLYYKGQGVPRDIVLAHMWVNLAVSTTRPLDKDYNDMVVLRDKLERLMSEKQIQTAQHKRESWQPVQ</sequence>
<protein>
    <submittedName>
        <fullName evidence="2">Beta-lactamase</fullName>
        <ecNumber evidence="2">3.5.2.6</ecNumber>
    </submittedName>
</protein>
<dbReference type="InterPro" id="IPR052945">
    <property type="entry name" value="Mitotic_Regulator"/>
</dbReference>
<dbReference type="EC" id="3.5.2.6" evidence="2"/>
<dbReference type="EMBL" id="OX336137">
    <property type="protein sequence ID" value="CAI2719498.1"/>
    <property type="molecule type" value="Genomic_DNA"/>
</dbReference>
<reference evidence="2 3" key="1">
    <citation type="submission" date="2022-09" db="EMBL/GenBank/DDBJ databases">
        <authorList>
            <person name="Kop L."/>
        </authorList>
    </citation>
    <scope>NUCLEOTIDE SEQUENCE [LARGE SCALE GENOMIC DNA]</scope>
    <source>
        <strain evidence="2 3">347</strain>
    </source>
</reference>
<dbReference type="Proteomes" id="UP001157733">
    <property type="component" value="Chromosome"/>
</dbReference>
<dbReference type="Gene3D" id="1.25.40.10">
    <property type="entry name" value="Tetratricopeptide repeat domain"/>
    <property type="match status" value="1"/>
</dbReference>
<dbReference type="PANTHER" id="PTHR43628:SF1">
    <property type="entry name" value="CHITIN SYNTHASE REGULATORY FACTOR 2-RELATED"/>
    <property type="match status" value="1"/>
</dbReference>